<evidence type="ECO:0000259" key="9">
    <source>
        <dbReference type="PROSITE" id="PS50146"/>
    </source>
</evidence>
<dbReference type="Gene3D" id="3.40.50.10330">
    <property type="entry name" value="Probable inorganic polyphosphate/atp-NAD kinase, domain 1"/>
    <property type="match status" value="1"/>
</dbReference>
<dbReference type="PANTHER" id="PTHR12358">
    <property type="entry name" value="SPHINGOSINE KINASE"/>
    <property type="match status" value="1"/>
</dbReference>
<gene>
    <name evidence="10" type="ORF">JOF33_000787</name>
</gene>
<dbReference type="Proteomes" id="UP001519305">
    <property type="component" value="Unassembled WGS sequence"/>
</dbReference>
<evidence type="ECO:0000256" key="4">
    <source>
        <dbReference type="ARBA" id="ARBA00022741"/>
    </source>
</evidence>
<accession>A0ABS4U612</accession>
<feature type="domain" description="DAGKc" evidence="9">
    <location>
        <begin position="13"/>
        <end position="144"/>
    </location>
</feature>
<dbReference type="EC" id="2.7.1.107" evidence="10"/>
<evidence type="ECO:0000256" key="6">
    <source>
        <dbReference type="ARBA" id="ARBA00022840"/>
    </source>
</evidence>
<evidence type="ECO:0000256" key="2">
    <source>
        <dbReference type="ARBA" id="ARBA00005983"/>
    </source>
</evidence>
<keyword evidence="7" id="KW-0594">Phospholipid biosynthesis</keyword>
<dbReference type="InterPro" id="IPR001206">
    <property type="entry name" value="Diacylglycerol_kinase_cat_dom"/>
</dbReference>
<proteinExistence type="inferred from homology"/>
<name>A0ABS4U612_9CORY</name>
<dbReference type="PROSITE" id="PS50146">
    <property type="entry name" value="DAGK"/>
    <property type="match status" value="1"/>
</dbReference>
<dbReference type="InterPro" id="IPR050187">
    <property type="entry name" value="Lipid_Phosphate_FormReg"/>
</dbReference>
<dbReference type="Pfam" id="PF19279">
    <property type="entry name" value="YegS_C"/>
    <property type="match status" value="1"/>
</dbReference>
<keyword evidence="7" id="KW-0443">Lipid metabolism</keyword>
<keyword evidence="11" id="KW-1185">Reference proteome</keyword>
<dbReference type="GO" id="GO:0004143">
    <property type="term" value="F:ATP-dependent diacylglycerol kinase activity"/>
    <property type="evidence" value="ECO:0007669"/>
    <property type="project" value="UniProtKB-EC"/>
</dbReference>
<dbReference type="EMBL" id="JAGINY010000001">
    <property type="protein sequence ID" value="MBP2332088.1"/>
    <property type="molecule type" value="Genomic_DNA"/>
</dbReference>
<keyword evidence="7" id="KW-0444">Lipid biosynthesis</keyword>
<sequence length="315" mass="32990">MTFDPEKYPMGRVGIGTVGLVANPRAGRGLASRAADRAVARLTERGVSVVAVQGRNTDATRKLLAGLVADDRIDALVVVGGDGMINLALQAQAGTGLPLGIIPAGTGNDHAREHRLPGSPEAAADVVADGFTIATDLGRITADDGTSRWFGTVMCSGFDSLVSDRVNRMSWPPGRSRYHMAIAAELVHLRPMPLRITLDDGTVLDAPVTLAAFGNTRSYGGGMAICPSADHSDGLLDLTVIGEASRAKAVRTLSKLFSGDHVNFDEVTVHRTRSARVEYLGVGGHCSYADGDAMATLPVTVEAVPAVGRYIVPRP</sequence>
<organism evidence="10 11">
    <name type="scientific">Corynebacterium freneyi</name>
    <dbReference type="NCBI Taxonomy" id="134034"/>
    <lineage>
        <taxon>Bacteria</taxon>
        <taxon>Bacillati</taxon>
        <taxon>Actinomycetota</taxon>
        <taxon>Actinomycetes</taxon>
        <taxon>Mycobacteriales</taxon>
        <taxon>Corynebacteriaceae</taxon>
        <taxon>Corynebacterium</taxon>
    </lineage>
</organism>
<keyword evidence="5 10" id="KW-0418">Kinase</keyword>
<dbReference type="PANTHER" id="PTHR12358:SF106">
    <property type="entry name" value="LIPID KINASE YEGS"/>
    <property type="match status" value="1"/>
</dbReference>
<dbReference type="InterPro" id="IPR016064">
    <property type="entry name" value="NAD/diacylglycerol_kinase_sf"/>
</dbReference>
<evidence type="ECO:0000313" key="10">
    <source>
        <dbReference type="EMBL" id="MBP2332088.1"/>
    </source>
</evidence>
<evidence type="ECO:0000256" key="1">
    <source>
        <dbReference type="ARBA" id="ARBA00001946"/>
    </source>
</evidence>
<keyword evidence="8" id="KW-1208">Phospholipid metabolism</keyword>
<dbReference type="InterPro" id="IPR017438">
    <property type="entry name" value="ATP-NAD_kinase_N"/>
</dbReference>
<evidence type="ECO:0000256" key="3">
    <source>
        <dbReference type="ARBA" id="ARBA00022679"/>
    </source>
</evidence>
<dbReference type="SMART" id="SM00046">
    <property type="entry name" value="DAGKc"/>
    <property type="match status" value="1"/>
</dbReference>
<protein>
    <submittedName>
        <fullName evidence="10">Diacylglycerol kinase (ATP)</fullName>
        <ecNumber evidence="10">2.7.1.107</ecNumber>
    </submittedName>
</protein>
<comment type="caution">
    <text evidence="10">The sequence shown here is derived from an EMBL/GenBank/DDBJ whole genome shotgun (WGS) entry which is preliminary data.</text>
</comment>
<dbReference type="SUPFAM" id="SSF111331">
    <property type="entry name" value="NAD kinase/diacylglycerol kinase-like"/>
    <property type="match status" value="1"/>
</dbReference>
<keyword evidence="4" id="KW-0547">Nucleotide-binding</keyword>
<keyword evidence="3 10" id="KW-0808">Transferase</keyword>
<evidence type="ECO:0000256" key="8">
    <source>
        <dbReference type="ARBA" id="ARBA00023264"/>
    </source>
</evidence>
<dbReference type="NCBIfam" id="NF008882">
    <property type="entry name" value="PRK11914.1"/>
    <property type="match status" value="1"/>
</dbReference>
<comment type="cofactor">
    <cofactor evidence="1">
        <name>Mg(2+)</name>
        <dbReference type="ChEBI" id="CHEBI:18420"/>
    </cofactor>
</comment>
<evidence type="ECO:0000313" key="11">
    <source>
        <dbReference type="Proteomes" id="UP001519305"/>
    </source>
</evidence>
<reference evidence="10 11" key="1">
    <citation type="submission" date="2021-03" db="EMBL/GenBank/DDBJ databases">
        <title>Sequencing the genomes of 1000 actinobacteria strains.</title>
        <authorList>
            <person name="Klenk H.-P."/>
        </authorList>
    </citation>
    <scope>NUCLEOTIDE SEQUENCE [LARGE SCALE GENOMIC DNA]</scope>
    <source>
        <strain evidence="10 11">DSM 44506</strain>
    </source>
</reference>
<keyword evidence="6" id="KW-0067">ATP-binding</keyword>
<dbReference type="Gene3D" id="2.60.200.40">
    <property type="match status" value="1"/>
</dbReference>
<dbReference type="Pfam" id="PF00781">
    <property type="entry name" value="DAGK_cat"/>
    <property type="match status" value="1"/>
</dbReference>
<comment type="similarity">
    <text evidence="2">Belongs to the diacylglycerol/lipid kinase family.</text>
</comment>
<dbReference type="InterPro" id="IPR045540">
    <property type="entry name" value="YegS/DAGK_C"/>
</dbReference>
<evidence type="ECO:0000256" key="7">
    <source>
        <dbReference type="ARBA" id="ARBA00023209"/>
    </source>
</evidence>
<evidence type="ECO:0000256" key="5">
    <source>
        <dbReference type="ARBA" id="ARBA00022777"/>
    </source>
</evidence>